<evidence type="ECO:0000313" key="3">
    <source>
        <dbReference type="Proteomes" id="UP000267821"/>
    </source>
</evidence>
<evidence type="ECO:0000313" key="2">
    <source>
        <dbReference type="EMBL" id="RPB22252.1"/>
    </source>
</evidence>
<feature type="transmembrane region" description="Helical" evidence="1">
    <location>
        <begin position="50"/>
        <end position="71"/>
    </location>
</feature>
<keyword evidence="1" id="KW-1133">Transmembrane helix</keyword>
<dbReference type="InParanoid" id="A0A3N4LLL8"/>
<dbReference type="Proteomes" id="UP000267821">
    <property type="component" value="Unassembled WGS sequence"/>
</dbReference>
<organism evidence="2 3">
    <name type="scientific">Terfezia boudieri ATCC MYA-4762</name>
    <dbReference type="NCBI Taxonomy" id="1051890"/>
    <lineage>
        <taxon>Eukaryota</taxon>
        <taxon>Fungi</taxon>
        <taxon>Dikarya</taxon>
        <taxon>Ascomycota</taxon>
        <taxon>Pezizomycotina</taxon>
        <taxon>Pezizomycetes</taxon>
        <taxon>Pezizales</taxon>
        <taxon>Pezizaceae</taxon>
        <taxon>Terfezia</taxon>
    </lineage>
</organism>
<name>A0A3N4LLL8_9PEZI</name>
<dbReference type="AlphaFoldDB" id="A0A3N4LLL8"/>
<proteinExistence type="predicted"/>
<keyword evidence="1" id="KW-0472">Membrane</keyword>
<gene>
    <name evidence="2" type="ORF">L211DRAFT_343422</name>
</gene>
<keyword evidence="1" id="KW-0812">Transmembrane</keyword>
<dbReference type="EMBL" id="ML121553">
    <property type="protein sequence ID" value="RPB22252.1"/>
    <property type="molecule type" value="Genomic_DNA"/>
</dbReference>
<sequence>MHLKLWLRRYIKYSTFATHDLACAILGKSTLVFAGPEELKEARSCSVHCIIWLVINAFRGCTTLVLCINLTRHKRQIK</sequence>
<accession>A0A3N4LLL8</accession>
<keyword evidence="3" id="KW-1185">Reference proteome</keyword>
<reference evidence="2 3" key="1">
    <citation type="journal article" date="2018" name="Nat. Ecol. Evol.">
        <title>Pezizomycetes genomes reveal the molecular basis of ectomycorrhizal truffle lifestyle.</title>
        <authorList>
            <person name="Murat C."/>
            <person name="Payen T."/>
            <person name="Noel B."/>
            <person name="Kuo A."/>
            <person name="Morin E."/>
            <person name="Chen J."/>
            <person name="Kohler A."/>
            <person name="Krizsan K."/>
            <person name="Balestrini R."/>
            <person name="Da Silva C."/>
            <person name="Montanini B."/>
            <person name="Hainaut M."/>
            <person name="Levati E."/>
            <person name="Barry K.W."/>
            <person name="Belfiori B."/>
            <person name="Cichocki N."/>
            <person name="Clum A."/>
            <person name="Dockter R.B."/>
            <person name="Fauchery L."/>
            <person name="Guy J."/>
            <person name="Iotti M."/>
            <person name="Le Tacon F."/>
            <person name="Lindquist E.A."/>
            <person name="Lipzen A."/>
            <person name="Malagnac F."/>
            <person name="Mello A."/>
            <person name="Molinier V."/>
            <person name="Miyauchi S."/>
            <person name="Poulain J."/>
            <person name="Riccioni C."/>
            <person name="Rubini A."/>
            <person name="Sitrit Y."/>
            <person name="Splivallo R."/>
            <person name="Traeger S."/>
            <person name="Wang M."/>
            <person name="Zifcakova L."/>
            <person name="Wipf D."/>
            <person name="Zambonelli A."/>
            <person name="Paolocci F."/>
            <person name="Nowrousian M."/>
            <person name="Ottonello S."/>
            <person name="Baldrian P."/>
            <person name="Spatafora J.W."/>
            <person name="Henrissat B."/>
            <person name="Nagy L.G."/>
            <person name="Aury J.M."/>
            <person name="Wincker P."/>
            <person name="Grigoriev I.V."/>
            <person name="Bonfante P."/>
            <person name="Martin F.M."/>
        </authorList>
    </citation>
    <scope>NUCLEOTIDE SEQUENCE [LARGE SCALE GENOMIC DNA]</scope>
    <source>
        <strain evidence="2 3">ATCC MYA-4762</strain>
    </source>
</reference>
<protein>
    <submittedName>
        <fullName evidence="2">Uncharacterized protein</fullName>
    </submittedName>
</protein>
<evidence type="ECO:0000256" key="1">
    <source>
        <dbReference type="SAM" id="Phobius"/>
    </source>
</evidence>